<proteinExistence type="inferred from homology"/>
<dbReference type="SMART" id="SM00382">
    <property type="entry name" value="AAA"/>
    <property type="match status" value="2"/>
</dbReference>
<keyword evidence="10" id="KW-0234">DNA repair</keyword>
<evidence type="ECO:0000256" key="2">
    <source>
        <dbReference type="ARBA" id="ARBA00022490"/>
    </source>
</evidence>
<dbReference type="RefSeq" id="WP_165265510.1">
    <property type="nucleotide sequence ID" value="NZ_JAALLS010000002.1"/>
</dbReference>
<gene>
    <name evidence="16" type="ORF">G3569_01825</name>
</gene>
<protein>
    <recommendedName>
        <fullName evidence="12">UvrABC system protein A</fullName>
    </recommendedName>
    <alternativeName>
        <fullName evidence="13">Excinuclease ABC subunit A</fullName>
    </alternativeName>
</protein>
<evidence type="ECO:0000256" key="1">
    <source>
        <dbReference type="ARBA" id="ARBA00004496"/>
    </source>
</evidence>
<dbReference type="GO" id="GO:0005524">
    <property type="term" value="F:ATP binding"/>
    <property type="evidence" value="ECO:0007669"/>
    <property type="project" value="UniProtKB-KW"/>
</dbReference>
<dbReference type="PANTHER" id="PTHR43152">
    <property type="entry name" value="UVRABC SYSTEM PROTEIN A"/>
    <property type="match status" value="1"/>
</dbReference>
<dbReference type="GO" id="GO:0016887">
    <property type="term" value="F:ATP hydrolysis activity"/>
    <property type="evidence" value="ECO:0007669"/>
    <property type="project" value="InterPro"/>
</dbReference>
<evidence type="ECO:0000256" key="5">
    <source>
        <dbReference type="ARBA" id="ARBA00022763"/>
    </source>
</evidence>
<dbReference type="Proteomes" id="UP000479132">
    <property type="component" value="Unassembled WGS sequence"/>
</dbReference>
<evidence type="ECO:0000256" key="3">
    <source>
        <dbReference type="ARBA" id="ARBA00022737"/>
    </source>
</evidence>
<comment type="subcellular location">
    <subcellularLocation>
        <location evidence="1">Cytoplasm</location>
    </subcellularLocation>
</comment>
<dbReference type="InterPro" id="IPR017871">
    <property type="entry name" value="ABC_transporter-like_CS"/>
</dbReference>
<evidence type="ECO:0000313" key="17">
    <source>
        <dbReference type="Proteomes" id="UP000479132"/>
    </source>
</evidence>
<dbReference type="GO" id="GO:0004518">
    <property type="term" value="F:nuclease activity"/>
    <property type="evidence" value="ECO:0007669"/>
    <property type="project" value="UniProtKB-KW"/>
</dbReference>
<dbReference type="AlphaFoldDB" id="A0A6M1ST22"/>
<dbReference type="GO" id="GO:0006281">
    <property type="term" value="P:DNA repair"/>
    <property type="evidence" value="ECO:0007669"/>
    <property type="project" value="UniProtKB-KW"/>
</dbReference>
<keyword evidence="8" id="KW-0267">Excision nuclease</keyword>
<dbReference type="GO" id="GO:0005737">
    <property type="term" value="C:cytoplasm"/>
    <property type="evidence" value="ECO:0007669"/>
    <property type="project" value="UniProtKB-SubCell"/>
</dbReference>
<evidence type="ECO:0000313" key="16">
    <source>
        <dbReference type="EMBL" id="NGP87078.1"/>
    </source>
</evidence>
<dbReference type="SUPFAM" id="SSF52540">
    <property type="entry name" value="P-loop containing nucleoside triphosphate hydrolases"/>
    <property type="match status" value="2"/>
</dbReference>
<evidence type="ECO:0000256" key="7">
    <source>
        <dbReference type="ARBA" id="ARBA00022840"/>
    </source>
</evidence>
<dbReference type="InterPro" id="IPR003593">
    <property type="entry name" value="AAA+_ATPase"/>
</dbReference>
<evidence type="ECO:0000256" key="13">
    <source>
        <dbReference type="ARBA" id="ARBA00042156"/>
    </source>
</evidence>
<dbReference type="CDD" id="cd03270">
    <property type="entry name" value="ABC_UvrA_I"/>
    <property type="match status" value="1"/>
</dbReference>
<sequence length="758" mass="83216">MQQHYIEVTGARKNNLKNISLKIPKQKITVFTGVSGAGKSSIVFDTIAAESQRQLNEMFGSFIRNRLPKYGQPNVDSINNLSTAVIIDQKAIRGNSRSTVGTITDIYSLFRLLYSRIGEPSAGYSNAYSFNDPEGMCPRCDGLGEVKKLDLDKLLDTSKSLNEGPINFPGFSVGGYWWEIYANSNLFDNDKKLANYTKEEWQGLLHEPDNVENITTHAKGHKRDYEGLVDRFNRLYINRDTSSLSEKKRKQIKQVLSSGSCPLCEGSRLSQAALESTINSHNIAQLAAMEVRELIEVVRKLQNTDDTIALPIISEITKSLQYLITVGLGYLTLDRPTPTLSGGESQRIKIVKRLGSSLSDMLYIFDEPTVGLHPRDVQGLIDLLQELRDKGNTVLVVEHDHDVIKIADHVVDVGPRAGKQGGEIVYQGSIDGLYQAESPTGRQLRQEKPIKSESRQPTGQMKISNATLHNLKNITVSIPKGVLTAVSGVAGAGKSTLMKVFLQEYPEAIIVDQSAVGRSSRSILATYSGLMDEIRKLFSKSNDVSKSLFSFNSDGSCPKCGGRGVIYTDLAFMESVESTCEACNGKRYSKKVLQHKFRGQSISDVLKMTASEAANFFEDAQTRNTLRAINAVGLGYLRLGQTTSSLSGGECQRLKLASELHKSGEVYVLDEPTTGLHRADLERLLSIINRLVDEGNSVIVIEHNLDIVKNADWVIDLGPEGGAAGGQILFEGTPAQLLDSQESITATFLRKSLASVPC</sequence>
<evidence type="ECO:0000256" key="10">
    <source>
        <dbReference type="ARBA" id="ARBA00023204"/>
    </source>
</evidence>
<keyword evidence="5" id="KW-0227">DNA damage</keyword>
<dbReference type="InterPro" id="IPR027417">
    <property type="entry name" value="P-loop_NTPase"/>
</dbReference>
<keyword evidence="4" id="KW-0547">Nucleotide-binding</keyword>
<evidence type="ECO:0000256" key="9">
    <source>
        <dbReference type="ARBA" id="ARBA00023125"/>
    </source>
</evidence>
<evidence type="ECO:0000256" key="6">
    <source>
        <dbReference type="ARBA" id="ARBA00022769"/>
    </source>
</evidence>
<keyword evidence="7" id="KW-0067">ATP-binding</keyword>
<evidence type="ECO:0000256" key="14">
    <source>
        <dbReference type="SAM" id="MobiDB-lite"/>
    </source>
</evidence>
<feature type="region of interest" description="Disordered" evidence="14">
    <location>
        <begin position="439"/>
        <end position="459"/>
    </location>
</feature>
<reference evidence="16 17" key="1">
    <citation type="submission" date="2020-02" db="EMBL/GenBank/DDBJ databases">
        <title>Aliifodinibius halophilus 2W32, complete genome.</title>
        <authorList>
            <person name="Li Y."/>
            <person name="Wu S."/>
        </authorList>
    </citation>
    <scope>NUCLEOTIDE SEQUENCE [LARGE SCALE GENOMIC DNA]</scope>
    <source>
        <strain evidence="16 17">2W32</strain>
    </source>
</reference>
<accession>A0A6M1ST22</accession>
<keyword evidence="9" id="KW-0238">DNA-binding</keyword>
<dbReference type="Gene3D" id="1.20.1580.10">
    <property type="entry name" value="ABC transporter ATPase like domain"/>
    <property type="match status" value="2"/>
</dbReference>
<evidence type="ECO:0000259" key="15">
    <source>
        <dbReference type="PROSITE" id="PS50893"/>
    </source>
</evidence>
<evidence type="ECO:0000256" key="8">
    <source>
        <dbReference type="ARBA" id="ARBA00022881"/>
    </source>
</evidence>
<keyword evidence="17" id="KW-1185">Reference proteome</keyword>
<dbReference type="Pfam" id="PF00005">
    <property type="entry name" value="ABC_tran"/>
    <property type="match status" value="1"/>
</dbReference>
<dbReference type="Gene3D" id="1.10.8.280">
    <property type="entry name" value="ABC transporter ATPase domain-like"/>
    <property type="match status" value="1"/>
</dbReference>
<dbReference type="InterPro" id="IPR003439">
    <property type="entry name" value="ABC_transporter-like_ATP-bd"/>
</dbReference>
<dbReference type="EMBL" id="JAALLS010000002">
    <property type="protein sequence ID" value="NGP87078.1"/>
    <property type="molecule type" value="Genomic_DNA"/>
</dbReference>
<evidence type="ECO:0000256" key="11">
    <source>
        <dbReference type="ARBA" id="ARBA00038000"/>
    </source>
</evidence>
<keyword evidence="3" id="KW-0677">Repeat</keyword>
<keyword evidence="2" id="KW-0963">Cytoplasm</keyword>
<dbReference type="PROSITE" id="PS00211">
    <property type="entry name" value="ABC_TRANSPORTER_1"/>
    <property type="match status" value="1"/>
</dbReference>
<keyword evidence="6" id="KW-0228">DNA excision</keyword>
<dbReference type="PROSITE" id="PS50893">
    <property type="entry name" value="ABC_TRANSPORTER_2"/>
    <property type="match status" value="1"/>
</dbReference>
<feature type="domain" description="ABC transporter" evidence="15">
    <location>
        <begin position="444"/>
        <end position="750"/>
    </location>
</feature>
<comment type="caution">
    <text evidence="16">The sequence shown here is derived from an EMBL/GenBank/DDBJ whole genome shotgun (WGS) entry which is preliminary data.</text>
</comment>
<dbReference type="Gene3D" id="3.40.50.300">
    <property type="entry name" value="P-loop containing nucleotide triphosphate hydrolases"/>
    <property type="match status" value="3"/>
</dbReference>
<feature type="compositionally biased region" description="Basic and acidic residues" evidence="14">
    <location>
        <begin position="444"/>
        <end position="454"/>
    </location>
</feature>
<evidence type="ECO:0000256" key="12">
    <source>
        <dbReference type="ARBA" id="ARBA00039316"/>
    </source>
</evidence>
<comment type="similarity">
    <text evidence="11">Belongs to the ABC transporter superfamily. UvrA family.</text>
</comment>
<dbReference type="GO" id="GO:0003677">
    <property type="term" value="F:DNA binding"/>
    <property type="evidence" value="ECO:0007669"/>
    <property type="project" value="UniProtKB-KW"/>
</dbReference>
<name>A0A6M1ST22_9BACT</name>
<dbReference type="PANTHER" id="PTHR43152:SF3">
    <property type="entry name" value="UVRABC SYSTEM PROTEIN A"/>
    <property type="match status" value="1"/>
</dbReference>
<organism evidence="16 17">
    <name type="scientific">Fodinibius halophilus</name>
    <dbReference type="NCBI Taxonomy" id="1736908"/>
    <lineage>
        <taxon>Bacteria</taxon>
        <taxon>Pseudomonadati</taxon>
        <taxon>Balneolota</taxon>
        <taxon>Balneolia</taxon>
        <taxon>Balneolales</taxon>
        <taxon>Balneolaceae</taxon>
        <taxon>Fodinibius</taxon>
    </lineage>
</organism>
<evidence type="ECO:0000256" key="4">
    <source>
        <dbReference type="ARBA" id="ARBA00022741"/>
    </source>
</evidence>